<name>A0A8T1YLE9_ARASU</name>
<protein>
    <submittedName>
        <fullName evidence="2">Uncharacterized protein</fullName>
    </submittedName>
</protein>
<gene>
    <name evidence="2" type="ORF">ISN44_As12g023660</name>
</gene>
<proteinExistence type="predicted"/>
<dbReference type="EMBL" id="JAEFBJ010000012">
    <property type="protein sequence ID" value="KAG7547083.1"/>
    <property type="molecule type" value="Genomic_DNA"/>
</dbReference>
<evidence type="ECO:0000313" key="3">
    <source>
        <dbReference type="Proteomes" id="UP000694251"/>
    </source>
</evidence>
<accession>A0A8T1YLE9</accession>
<feature type="region of interest" description="Disordered" evidence="1">
    <location>
        <begin position="1"/>
        <end position="23"/>
    </location>
</feature>
<evidence type="ECO:0000313" key="2">
    <source>
        <dbReference type="EMBL" id="KAG7547083.1"/>
    </source>
</evidence>
<keyword evidence="3" id="KW-1185">Reference proteome</keyword>
<dbReference type="Proteomes" id="UP000694251">
    <property type="component" value="Chromosome 12"/>
</dbReference>
<dbReference type="AlphaFoldDB" id="A0A8T1YLE9"/>
<feature type="compositionally biased region" description="Acidic residues" evidence="1">
    <location>
        <begin position="8"/>
        <end position="17"/>
    </location>
</feature>
<dbReference type="OrthoDB" id="1092279at2759"/>
<organism evidence="2 3">
    <name type="scientific">Arabidopsis suecica</name>
    <name type="common">Swedish thale-cress</name>
    <name type="synonym">Cardaminopsis suecica</name>
    <dbReference type="NCBI Taxonomy" id="45249"/>
    <lineage>
        <taxon>Eukaryota</taxon>
        <taxon>Viridiplantae</taxon>
        <taxon>Streptophyta</taxon>
        <taxon>Embryophyta</taxon>
        <taxon>Tracheophyta</taxon>
        <taxon>Spermatophyta</taxon>
        <taxon>Magnoliopsida</taxon>
        <taxon>eudicotyledons</taxon>
        <taxon>Gunneridae</taxon>
        <taxon>Pentapetalae</taxon>
        <taxon>rosids</taxon>
        <taxon>malvids</taxon>
        <taxon>Brassicales</taxon>
        <taxon>Brassicaceae</taxon>
        <taxon>Camelineae</taxon>
        <taxon>Arabidopsis</taxon>
    </lineage>
</organism>
<evidence type="ECO:0000256" key="1">
    <source>
        <dbReference type="SAM" id="MobiDB-lite"/>
    </source>
</evidence>
<comment type="caution">
    <text evidence="2">The sequence shown here is derived from an EMBL/GenBank/DDBJ whole genome shotgun (WGS) entry which is preliminary data.</text>
</comment>
<sequence length="548" mass="63410">MKIRDSIEDTNEAEESDTCMKKKMSPESSIFSTILTDIEENPTILQKKQSNLSDEFLVFSTIVVVGGEENPTIPQKKLKKSRRRESMKKTPIDFSCTVSQTLTHSDLDDFLNEELKILRSEKEIKGQTSDRFVSCDSDHVRKECDCVEEGKVEQREEVKFLADEVIEWLLRDEIVESEISTDAEDSVCKVEDGNILGTFDGMLSTMLGDEDTGPCGRIDEFIEKMLEEIEKDGSYLDRIKDSYVFGGLLENLIRDRLREKAEKEEREISSWISNGEPEVDETVIAEEEKEENMDIKEKKKLTSMVVKMEWTKQESTVTKRDCFGYIRQLYLTEKLTERHEDLMKRRRKAVRFGMELSFLVAEFMFLIPNEILTGQTGDYSICAKLFGVNEDDKGTSVIIGKLEAVFEIVIWKKKNKEHDVDLPESIFRYDDFICLCADATRALGKIVWALKGKQCERLELSDLDSLFQDCQKVLMKIELKLAEMKQWVYRSVSADYESFSKSERSDCFLRIKLMKRVIADNRFGRSVIASYLVEIWQSLFQAEALQEQ</sequence>
<reference evidence="2 3" key="1">
    <citation type="submission" date="2020-12" db="EMBL/GenBank/DDBJ databases">
        <title>Concerted genomic and epigenomic changes stabilize Arabidopsis allopolyploids.</title>
        <authorList>
            <person name="Chen Z."/>
        </authorList>
    </citation>
    <scope>NUCLEOTIDE SEQUENCE [LARGE SCALE GENOMIC DNA]</scope>
    <source>
        <strain evidence="2">As9502</strain>
        <tissue evidence="2">Leaf</tissue>
    </source>
</reference>